<protein>
    <submittedName>
        <fullName evidence="1">Uncharacterized protein</fullName>
    </submittedName>
</protein>
<reference evidence="1 2" key="1">
    <citation type="submission" date="2011-04" db="EMBL/GenBank/DDBJ databases">
        <title>The Genome Sequence of Dysgonomonas mossii DSM 22836.</title>
        <authorList>
            <consortium name="The Broad Institute Genome Sequencing Platform"/>
            <person name="Earl A."/>
            <person name="Ward D."/>
            <person name="Feldgarden M."/>
            <person name="Gevers D."/>
            <person name="Pudlo N."/>
            <person name="Martens E."/>
            <person name="Allen-Vercoe E."/>
            <person name="Young S.K."/>
            <person name="Zeng Q."/>
            <person name="Gargeya S."/>
            <person name="Fitzgerald M."/>
            <person name="Haas B."/>
            <person name="Abouelleil A."/>
            <person name="Alvarado L."/>
            <person name="Arachchi H.M."/>
            <person name="Berlin A."/>
            <person name="Brown A."/>
            <person name="Chapman S.B."/>
            <person name="Chen Z."/>
            <person name="Dunbar C."/>
            <person name="Freedman E."/>
            <person name="Gearin G."/>
            <person name="Gellesch M."/>
            <person name="Goldberg J."/>
            <person name="Griggs A."/>
            <person name="Gujja S."/>
            <person name="Heiman D."/>
            <person name="Howarth C."/>
            <person name="Larson L."/>
            <person name="Lui A."/>
            <person name="MacDonald P.J.P."/>
            <person name="Mehta T."/>
            <person name="Montmayeur A."/>
            <person name="Murphy C."/>
            <person name="Neiman D."/>
            <person name="Pearson M."/>
            <person name="Priest M."/>
            <person name="Roberts A."/>
            <person name="Saif S."/>
            <person name="Shea T."/>
            <person name="Shenoy N."/>
            <person name="Sisk P."/>
            <person name="Stolte C."/>
            <person name="Sykes S."/>
            <person name="Yandava C."/>
            <person name="Wortman J."/>
            <person name="Nusbaum C."/>
            <person name="Birren B."/>
        </authorList>
    </citation>
    <scope>NUCLEOTIDE SEQUENCE [LARGE SCALE GENOMIC DNA]</scope>
    <source>
        <strain evidence="1 2">DSM 22836</strain>
    </source>
</reference>
<sequence>MKLQITKFVVFLFMYNFIKSHYYEHTIILINQQFQAQVFSFTNSFNNHKTINRVNTLY</sequence>
<dbReference type="Proteomes" id="UP000006420">
    <property type="component" value="Unassembled WGS sequence"/>
</dbReference>
<dbReference type="AlphaFoldDB" id="F8X0P0"/>
<evidence type="ECO:0000313" key="2">
    <source>
        <dbReference type="Proteomes" id="UP000006420"/>
    </source>
</evidence>
<evidence type="ECO:0000313" key="1">
    <source>
        <dbReference type="EMBL" id="EGK03592.1"/>
    </source>
</evidence>
<dbReference type="EMBL" id="ADLW01000006">
    <property type="protein sequence ID" value="EGK03592.1"/>
    <property type="molecule type" value="Genomic_DNA"/>
</dbReference>
<comment type="caution">
    <text evidence="1">The sequence shown here is derived from an EMBL/GenBank/DDBJ whole genome shotgun (WGS) entry which is preliminary data.</text>
</comment>
<keyword evidence="2" id="KW-1185">Reference proteome</keyword>
<dbReference type="HOGENOM" id="CLU_2972143_0_0_10"/>
<accession>F8X0P0</accession>
<organism evidence="1 2">
    <name type="scientific">Dysgonomonas mossii DSM 22836</name>
    <dbReference type="NCBI Taxonomy" id="742767"/>
    <lineage>
        <taxon>Bacteria</taxon>
        <taxon>Pseudomonadati</taxon>
        <taxon>Bacteroidota</taxon>
        <taxon>Bacteroidia</taxon>
        <taxon>Bacteroidales</taxon>
        <taxon>Dysgonomonadaceae</taxon>
        <taxon>Dysgonomonas</taxon>
    </lineage>
</organism>
<gene>
    <name evidence="1" type="ORF">HMPREF9456_01659</name>
</gene>
<proteinExistence type="predicted"/>
<name>F8X0P0_9BACT</name>